<feature type="transmembrane region" description="Helical" evidence="6">
    <location>
        <begin position="12"/>
        <end position="30"/>
    </location>
</feature>
<feature type="transmembrane region" description="Helical" evidence="6">
    <location>
        <begin position="275"/>
        <end position="298"/>
    </location>
</feature>
<accession>A0A368VNG1</accession>
<gene>
    <name evidence="8" type="ORF">DFP97_11487</name>
</gene>
<dbReference type="AlphaFoldDB" id="A0A368VNG1"/>
<evidence type="ECO:0000256" key="3">
    <source>
        <dbReference type="ARBA" id="ARBA00022692"/>
    </source>
</evidence>
<dbReference type="PANTHER" id="PTHR23530">
    <property type="entry name" value="TRANSPORT PROTEIN-RELATED"/>
    <property type="match status" value="1"/>
</dbReference>
<feature type="transmembrane region" description="Helical" evidence="6">
    <location>
        <begin position="36"/>
        <end position="58"/>
    </location>
</feature>
<dbReference type="RefSeq" id="WP_114382186.1">
    <property type="nucleotide sequence ID" value="NZ_QPJD01000014.1"/>
</dbReference>
<feature type="transmembrane region" description="Helical" evidence="6">
    <location>
        <begin position="304"/>
        <end position="325"/>
    </location>
</feature>
<dbReference type="Gene3D" id="1.20.1250.20">
    <property type="entry name" value="MFS general substrate transporter like domains"/>
    <property type="match status" value="1"/>
</dbReference>
<keyword evidence="9" id="KW-1185">Reference proteome</keyword>
<evidence type="ECO:0000313" key="9">
    <source>
        <dbReference type="Proteomes" id="UP000252415"/>
    </source>
</evidence>
<evidence type="ECO:0000256" key="1">
    <source>
        <dbReference type="ARBA" id="ARBA00004651"/>
    </source>
</evidence>
<keyword evidence="2" id="KW-0813">Transport</keyword>
<dbReference type="PANTHER" id="PTHR23530:SF1">
    <property type="entry name" value="PERMEASE, MAJOR FACILITATOR SUPERFAMILY-RELATED"/>
    <property type="match status" value="1"/>
</dbReference>
<comment type="caution">
    <text evidence="8">The sequence shown here is derived from an EMBL/GenBank/DDBJ whole genome shotgun (WGS) entry which is preliminary data.</text>
</comment>
<dbReference type="PROSITE" id="PS50850">
    <property type="entry name" value="MFS"/>
    <property type="match status" value="1"/>
</dbReference>
<dbReference type="SUPFAM" id="SSF103473">
    <property type="entry name" value="MFS general substrate transporter"/>
    <property type="match status" value="1"/>
</dbReference>
<evidence type="ECO:0000256" key="4">
    <source>
        <dbReference type="ARBA" id="ARBA00022989"/>
    </source>
</evidence>
<evidence type="ECO:0000259" key="7">
    <source>
        <dbReference type="PROSITE" id="PS50850"/>
    </source>
</evidence>
<evidence type="ECO:0000256" key="5">
    <source>
        <dbReference type="ARBA" id="ARBA00023136"/>
    </source>
</evidence>
<dbReference type="GO" id="GO:0022857">
    <property type="term" value="F:transmembrane transporter activity"/>
    <property type="evidence" value="ECO:0007669"/>
    <property type="project" value="InterPro"/>
</dbReference>
<evidence type="ECO:0000256" key="2">
    <source>
        <dbReference type="ARBA" id="ARBA00022448"/>
    </source>
</evidence>
<dbReference type="GO" id="GO:0005886">
    <property type="term" value="C:plasma membrane"/>
    <property type="evidence" value="ECO:0007669"/>
    <property type="project" value="UniProtKB-SubCell"/>
</dbReference>
<evidence type="ECO:0000313" key="8">
    <source>
        <dbReference type="EMBL" id="RCW43024.1"/>
    </source>
</evidence>
<dbReference type="InterPro" id="IPR011701">
    <property type="entry name" value="MFS"/>
</dbReference>
<dbReference type="EMBL" id="QPJD01000014">
    <property type="protein sequence ID" value="RCW43024.1"/>
    <property type="molecule type" value="Genomic_DNA"/>
</dbReference>
<dbReference type="OrthoDB" id="9816124at2"/>
<dbReference type="PROSITE" id="PS00216">
    <property type="entry name" value="SUGAR_TRANSPORT_1"/>
    <property type="match status" value="1"/>
</dbReference>
<dbReference type="InterPro" id="IPR020846">
    <property type="entry name" value="MFS_dom"/>
</dbReference>
<dbReference type="Proteomes" id="UP000252415">
    <property type="component" value="Unassembled WGS sequence"/>
</dbReference>
<evidence type="ECO:0000256" key="6">
    <source>
        <dbReference type="SAM" id="Phobius"/>
    </source>
</evidence>
<feature type="transmembrane region" description="Helical" evidence="6">
    <location>
        <begin position="94"/>
        <end position="115"/>
    </location>
</feature>
<sequence length="394" mass="44178">MSYMPNVWKLYAIRFFYNLIPAYVIERLFWEERGMTIQMVVYAEIIFAITVVLLEVPTGIIADKWGRKHMIVLSALLGCCEFLILVYATEFWHFALVVFLAAIGSSASSGAENALLYDSLLSARKEQSFEKYLGRLNALDISSIMLAALCGSLLADRFGYTFNYWISLVSMLVSLCITLMLVEPAGSRHGENDQQMPVHVYITASLRLFRDNKGVLLVVLSGMVTGAAINFIDEFWQSYLDRLGIPVIYFGLFSAAMFLIRLPGNIMAYMLLSRFSYRLLLSGVTAVLALCFIYLSIIKDYSGLAAMFFICLFAGMIEPLAAGYLHHRIDSSMRATMGSFQSLGENAVLILTGLGFGYFSSKYDIFGGYGFIGIICSVFFIYFIFASKKMHIES</sequence>
<feature type="transmembrane region" description="Helical" evidence="6">
    <location>
        <begin position="365"/>
        <end position="385"/>
    </location>
</feature>
<comment type="subcellular location">
    <subcellularLocation>
        <location evidence="1">Cell membrane</location>
        <topology evidence="1">Multi-pass membrane protein</topology>
    </subcellularLocation>
</comment>
<dbReference type="InterPro" id="IPR036259">
    <property type="entry name" value="MFS_trans_sf"/>
</dbReference>
<feature type="transmembrane region" description="Helical" evidence="6">
    <location>
        <begin position="337"/>
        <end position="359"/>
    </location>
</feature>
<dbReference type="InterPro" id="IPR053160">
    <property type="entry name" value="MFS_DHA3_Transporter"/>
</dbReference>
<feature type="domain" description="Major facilitator superfamily (MFS) profile" evidence="7">
    <location>
        <begin position="1"/>
        <end position="388"/>
    </location>
</feature>
<feature type="transmembrane region" description="Helical" evidence="6">
    <location>
        <begin position="244"/>
        <end position="263"/>
    </location>
</feature>
<keyword evidence="5 6" id="KW-0472">Membrane</keyword>
<name>A0A368VNG1_9BACL</name>
<keyword evidence="3 6" id="KW-0812">Transmembrane</keyword>
<feature type="transmembrane region" description="Helical" evidence="6">
    <location>
        <begin position="161"/>
        <end position="182"/>
    </location>
</feature>
<dbReference type="Pfam" id="PF07690">
    <property type="entry name" value="MFS_1"/>
    <property type="match status" value="1"/>
</dbReference>
<keyword evidence="4 6" id="KW-1133">Transmembrane helix</keyword>
<protein>
    <submittedName>
        <fullName evidence="8">MFS transporter</fullName>
    </submittedName>
</protein>
<proteinExistence type="predicted"/>
<dbReference type="InterPro" id="IPR005829">
    <property type="entry name" value="Sugar_transporter_CS"/>
</dbReference>
<feature type="transmembrane region" description="Helical" evidence="6">
    <location>
        <begin position="70"/>
        <end position="88"/>
    </location>
</feature>
<feature type="transmembrane region" description="Helical" evidence="6">
    <location>
        <begin position="136"/>
        <end position="155"/>
    </location>
</feature>
<feature type="transmembrane region" description="Helical" evidence="6">
    <location>
        <begin position="214"/>
        <end position="232"/>
    </location>
</feature>
<organism evidence="8 9">
    <name type="scientific">Paenibacillus prosopidis</name>
    <dbReference type="NCBI Taxonomy" id="630520"/>
    <lineage>
        <taxon>Bacteria</taxon>
        <taxon>Bacillati</taxon>
        <taxon>Bacillota</taxon>
        <taxon>Bacilli</taxon>
        <taxon>Bacillales</taxon>
        <taxon>Paenibacillaceae</taxon>
        <taxon>Paenibacillus</taxon>
    </lineage>
</organism>
<reference evidence="8 9" key="1">
    <citation type="submission" date="2018-07" db="EMBL/GenBank/DDBJ databases">
        <title>Genomic Encyclopedia of Type Strains, Phase III (KMG-III): the genomes of soil and plant-associated and newly described type strains.</title>
        <authorList>
            <person name="Whitman W."/>
        </authorList>
    </citation>
    <scope>NUCLEOTIDE SEQUENCE [LARGE SCALE GENOMIC DNA]</scope>
    <source>
        <strain evidence="8 9">CECT 7506</strain>
    </source>
</reference>